<evidence type="ECO:0000313" key="3">
    <source>
        <dbReference type="Proteomes" id="UP000184212"/>
    </source>
</evidence>
<keyword evidence="3" id="KW-1185">Reference proteome</keyword>
<feature type="chain" id="PRO_5012115801" evidence="1">
    <location>
        <begin position="28"/>
        <end position="108"/>
    </location>
</feature>
<dbReference type="Proteomes" id="UP000184212">
    <property type="component" value="Unassembled WGS sequence"/>
</dbReference>
<protein>
    <submittedName>
        <fullName evidence="2">Uncharacterized protein</fullName>
    </submittedName>
</protein>
<organism evidence="2 3">
    <name type="scientific">Chryseolinea serpens</name>
    <dbReference type="NCBI Taxonomy" id="947013"/>
    <lineage>
        <taxon>Bacteria</taxon>
        <taxon>Pseudomonadati</taxon>
        <taxon>Bacteroidota</taxon>
        <taxon>Cytophagia</taxon>
        <taxon>Cytophagales</taxon>
        <taxon>Fulvivirgaceae</taxon>
        <taxon>Chryseolinea</taxon>
    </lineage>
</organism>
<evidence type="ECO:0000256" key="1">
    <source>
        <dbReference type="SAM" id="SignalP"/>
    </source>
</evidence>
<dbReference type="OrthoDB" id="9835981at2"/>
<gene>
    <name evidence="2" type="ORF">SAMN04488109_5851</name>
</gene>
<feature type="signal peptide" evidence="1">
    <location>
        <begin position="1"/>
        <end position="27"/>
    </location>
</feature>
<dbReference type="RefSeq" id="WP_073141769.1">
    <property type="nucleotide sequence ID" value="NZ_FQWQ01000005.1"/>
</dbReference>
<dbReference type="STRING" id="947013.SAMN04488109_5851"/>
<sequence length="108" mass="11901">MKKRLNVWTKTMALVALFVASVSFANAQTGNDPAWPISKDVQKVANQKSLNDPSLRRSHIRAKSLDAHWFVSKRATKASRESMMAKGNVASTGTPLWVNAKGVQHIGR</sequence>
<dbReference type="AlphaFoldDB" id="A0A1M5WMV9"/>
<evidence type="ECO:0000313" key="2">
    <source>
        <dbReference type="EMBL" id="SHH88910.1"/>
    </source>
</evidence>
<reference evidence="2 3" key="1">
    <citation type="submission" date="2016-11" db="EMBL/GenBank/DDBJ databases">
        <authorList>
            <person name="Jaros S."/>
            <person name="Januszkiewicz K."/>
            <person name="Wedrychowicz H."/>
        </authorList>
    </citation>
    <scope>NUCLEOTIDE SEQUENCE [LARGE SCALE GENOMIC DNA]</scope>
    <source>
        <strain evidence="2 3">DSM 24574</strain>
    </source>
</reference>
<dbReference type="EMBL" id="FQWQ01000005">
    <property type="protein sequence ID" value="SHH88910.1"/>
    <property type="molecule type" value="Genomic_DNA"/>
</dbReference>
<name>A0A1M5WMV9_9BACT</name>
<accession>A0A1M5WMV9</accession>
<keyword evidence="1" id="KW-0732">Signal</keyword>
<proteinExistence type="predicted"/>